<sequence>MIVGKFPGIRQRRAPCKPRVGGDNRAFHWQICNRDVIQATRRDSMAFFAKGRIFVAAAVAALGMATGAQAAGSCGKNGAGFDAWKQEFAAEARANGVGQKGLSALAGATYATRTIAADRAIHKAFSGSVEAFMKRRGGAAIISKGRALKKSNAAMFDRIEQTYGVPPGVLLAIWGMETGFGASMGNQNTVSAILTLAYDCRRPDYFTPHAIAALKLVDRGALSASSVGAMHGEIGHTQFLPGNVLKYGVGSGNLRDRNTALASTANFLKGHGWQAGAGYEANMGAIAGWNSASVYQQAIARIAEAIDGN</sequence>
<evidence type="ECO:0000259" key="1">
    <source>
        <dbReference type="Pfam" id="PF13406"/>
    </source>
</evidence>
<dbReference type="InterPro" id="IPR043426">
    <property type="entry name" value="MltB-like"/>
</dbReference>
<evidence type="ECO:0000313" key="2">
    <source>
        <dbReference type="EMBL" id="MET3597951.1"/>
    </source>
</evidence>
<organism evidence="2 3">
    <name type="scientific">Mesorhizobium shonense</name>
    <dbReference type="NCBI Taxonomy" id="1209948"/>
    <lineage>
        <taxon>Bacteria</taxon>
        <taxon>Pseudomonadati</taxon>
        <taxon>Pseudomonadota</taxon>
        <taxon>Alphaproteobacteria</taxon>
        <taxon>Hyphomicrobiales</taxon>
        <taxon>Phyllobacteriaceae</taxon>
        <taxon>Mesorhizobium</taxon>
    </lineage>
</organism>
<dbReference type="Pfam" id="PF13406">
    <property type="entry name" value="SLT_2"/>
    <property type="match status" value="1"/>
</dbReference>
<dbReference type="InterPro" id="IPR023346">
    <property type="entry name" value="Lysozyme-like_dom_sf"/>
</dbReference>
<dbReference type="PANTHER" id="PTHR30163">
    <property type="entry name" value="MEMBRANE-BOUND LYTIC MUREIN TRANSGLYCOSYLASE B"/>
    <property type="match status" value="1"/>
</dbReference>
<comment type="caution">
    <text evidence="2">The sequence shown here is derived from an EMBL/GenBank/DDBJ whole genome shotgun (WGS) entry which is preliminary data.</text>
</comment>
<protein>
    <submittedName>
        <fullName evidence="2">Membrane-bound lytic murein transglycosylase B</fullName>
    </submittedName>
</protein>
<dbReference type="SUPFAM" id="SSF53955">
    <property type="entry name" value="Lysozyme-like"/>
    <property type="match status" value="1"/>
</dbReference>
<keyword evidence="3" id="KW-1185">Reference proteome</keyword>
<accession>A0ABV2I4X7</accession>
<dbReference type="PANTHER" id="PTHR30163:SF8">
    <property type="entry name" value="LYTIC MUREIN TRANSGLYCOSYLASE"/>
    <property type="match status" value="1"/>
</dbReference>
<reference evidence="2 3" key="1">
    <citation type="submission" date="2024-06" db="EMBL/GenBank/DDBJ databases">
        <title>Genomic Encyclopedia of Type Strains, Phase IV (KMG-IV): sequencing the most valuable type-strain genomes for metagenomic binning, comparative biology and taxonomic classification.</title>
        <authorList>
            <person name="Goeker M."/>
        </authorList>
    </citation>
    <scope>NUCLEOTIDE SEQUENCE [LARGE SCALE GENOMIC DNA]</scope>
    <source>
        <strain evidence="2 3">DSM 29846</strain>
    </source>
</reference>
<dbReference type="Gene3D" id="1.10.8.350">
    <property type="entry name" value="Bacterial muramidase"/>
    <property type="match status" value="1"/>
</dbReference>
<evidence type="ECO:0000313" key="3">
    <source>
        <dbReference type="Proteomes" id="UP001549036"/>
    </source>
</evidence>
<dbReference type="Proteomes" id="UP001549036">
    <property type="component" value="Unassembled WGS sequence"/>
</dbReference>
<dbReference type="InterPro" id="IPR031304">
    <property type="entry name" value="SLT_2"/>
</dbReference>
<dbReference type="EMBL" id="JBEPLM010000035">
    <property type="protein sequence ID" value="MET3597951.1"/>
    <property type="molecule type" value="Genomic_DNA"/>
</dbReference>
<name>A0ABV2I4X7_9HYPH</name>
<gene>
    <name evidence="2" type="ORF">ABID26_007378</name>
</gene>
<feature type="domain" description="Transglycosylase SLT" evidence="1">
    <location>
        <begin position="81"/>
        <end position="279"/>
    </location>
</feature>
<proteinExistence type="predicted"/>